<feature type="transmembrane region" description="Helical" evidence="5">
    <location>
        <begin position="677"/>
        <end position="698"/>
    </location>
</feature>
<evidence type="ECO:0000256" key="4">
    <source>
        <dbReference type="ARBA" id="ARBA00023098"/>
    </source>
</evidence>
<evidence type="ECO:0000313" key="7">
    <source>
        <dbReference type="EMBL" id="SEN66073.1"/>
    </source>
</evidence>
<proteinExistence type="predicted"/>
<evidence type="ECO:0000256" key="5">
    <source>
        <dbReference type="SAM" id="Phobius"/>
    </source>
</evidence>
<dbReference type="InterPro" id="IPR001736">
    <property type="entry name" value="PLipase_D/transphosphatidylase"/>
</dbReference>
<feature type="transmembrane region" description="Helical" evidence="5">
    <location>
        <begin position="536"/>
        <end position="563"/>
    </location>
</feature>
<dbReference type="SMART" id="SM00155">
    <property type="entry name" value="PLDc"/>
    <property type="match status" value="2"/>
</dbReference>
<dbReference type="GO" id="GO:0009395">
    <property type="term" value="P:phospholipid catabolic process"/>
    <property type="evidence" value="ECO:0007669"/>
    <property type="project" value="TreeGrafter"/>
</dbReference>
<dbReference type="CDD" id="cd09143">
    <property type="entry name" value="PLDc_vPLD1_2_like_bac_2"/>
    <property type="match status" value="1"/>
</dbReference>
<dbReference type="RefSeq" id="WP_074746111.1">
    <property type="nucleotide sequence ID" value="NZ_FOCT01000006.1"/>
</dbReference>
<keyword evidence="4" id="KW-0443">Lipid metabolism</keyword>
<organism evidence="7 8">
    <name type="scientific">Nitrosospira multiformis</name>
    <dbReference type="NCBI Taxonomy" id="1231"/>
    <lineage>
        <taxon>Bacteria</taxon>
        <taxon>Pseudomonadati</taxon>
        <taxon>Pseudomonadota</taxon>
        <taxon>Betaproteobacteria</taxon>
        <taxon>Nitrosomonadales</taxon>
        <taxon>Nitrosomonadaceae</taxon>
        <taxon>Nitrosospira</taxon>
    </lineage>
</organism>
<dbReference type="PROSITE" id="PS50035">
    <property type="entry name" value="PLD"/>
    <property type="match status" value="2"/>
</dbReference>
<dbReference type="Pfam" id="PF00614">
    <property type="entry name" value="PLDc"/>
    <property type="match status" value="1"/>
</dbReference>
<dbReference type="InterPro" id="IPR015679">
    <property type="entry name" value="PLipase_D_fam"/>
</dbReference>
<comment type="catalytic activity">
    <reaction evidence="1">
        <text>a 1,2-diacyl-sn-glycero-3-phosphocholine + H2O = a 1,2-diacyl-sn-glycero-3-phosphate + choline + H(+)</text>
        <dbReference type="Rhea" id="RHEA:14445"/>
        <dbReference type="ChEBI" id="CHEBI:15354"/>
        <dbReference type="ChEBI" id="CHEBI:15377"/>
        <dbReference type="ChEBI" id="CHEBI:15378"/>
        <dbReference type="ChEBI" id="CHEBI:57643"/>
        <dbReference type="ChEBI" id="CHEBI:58608"/>
        <dbReference type="EC" id="3.1.4.4"/>
    </reaction>
</comment>
<keyword evidence="5" id="KW-1133">Transmembrane helix</keyword>
<evidence type="ECO:0000313" key="8">
    <source>
        <dbReference type="Proteomes" id="UP000183898"/>
    </source>
</evidence>
<reference evidence="7 8" key="1">
    <citation type="submission" date="2016-10" db="EMBL/GenBank/DDBJ databases">
        <authorList>
            <person name="de Groot N.N."/>
        </authorList>
    </citation>
    <scope>NUCLEOTIDE SEQUENCE [LARGE SCALE GENOMIC DNA]</scope>
    <source>
        <strain evidence="7 8">Nl18</strain>
    </source>
</reference>
<dbReference type="SUPFAM" id="SSF56024">
    <property type="entry name" value="Phospholipase D/nuclease"/>
    <property type="match status" value="2"/>
</dbReference>
<feature type="transmembrane region" description="Helical" evidence="5">
    <location>
        <begin position="570"/>
        <end position="590"/>
    </location>
</feature>
<feature type="transmembrane region" description="Helical" evidence="5">
    <location>
        <begin position="490"/>
        <end position="509"/>
    </location>
</feature>
<gene>
    <name evidence="7" type="ORF">SAMN05216404_10638</name>
</gene>
<dbReference type="Pfam" id="PF13091">
    <property type="entry name" value="PLDc_2"/>
    <property type="match status" value="1"/>
</dbReference>
<dbReference type="InterPro" id="IPR025202">
    <property type="entry name" value="PLD-like_dom"/>
</dbReference>
<feature type="transmembrane region" description="Helical" evidence="5">
    <location>
        <begin position="610"/>
        <end position="634"/>
    </location>
</feature>
<dbReference type="PANTHER" id="PTHR18896">
    <property type="entry name" value="PHOSPHOLIPASE D"/>
    <property type="match status" value="1"/>
</dbReference>
<evidence type="ECO:0000259" key="6">
    <source>
        <dbReference type="PROSITE" id="PS50035"/>
    </source>
</evidence>
<dbReference type="CDD" id="cd09140">
    <property type="entry name" value="PLDc_vPLD1_2_like_bac_1"/>
    <property type="match status" value="1"/>
</dbReference>
<name>A0A1H8IBC0_9PROT</name>
<keyword evidence="3" id="KW-0378">Hydrolase</keyword>
<dbReference type="Gene3D" id="3.30.870.10">
    <property type="entry name" value="Endonuclease Chain A"/>
    <property type="match status" value="2"/>
</dbReference>
<feature type="domain" description="PLD phosphodiesterase" evidence="6">
    <location>
        <begin position="129"/>
        <end position="156"/>
    </location>
</feature>
<keyword evidence="5" id="KW-0812">Transmembrane</keyword>
<protein>
    <submittedName>
        <fullName evidence="7">Phosphatidylserine/phosphatidylglycerophosphate/cardiolipin synthase</fullName>
    </submittedName>
</protein>
<keyword evidence="5" id="KW-0472">Membrane</keyword>
<keyword evidence="2" id="KW-0677">Repeat</keyword>
<evidence type="ECO:0000256" key="2">
    <source>
        <dbReference type="ARBA" id="ARBA00022737"/>
    </source>
</evidence>
<dbReference type="EMBL" id="FOCT01000006">
    <property type="protein sequence ID" value="SEN66073.1"/>
    <property type="molecule type" value="Genomic_DNA"/>
</dbReference>
<dbReference type="AlphaFoldDB" id="A0A1H8IBC0"/>
<dbReference type="InterPro" id="IPR032816">
    <property type="entry name" value="VTT_dom"/>
</dbReference>
<feature type="domain" description="PLD phosphodiesterase" evidence="6">
    <location>
        <begin position="353"/>
        <end position="375"/>
    </location>
</feature>
<dbReference type="PANTHER" id="PTHR18896:SF76">
    <property type="entry name" value="PHOSPHOLIPASE"/>
    <property type="match status" value="1"/>
</dbReference>
<accession>A0A1H8IBC0</accession>
<evidence type="ECO:0000256" key="1">
    <source>
        <dbReference type="ARBA" id="ARBA00000798"/>
    </source>
</evidence>
<evidence type="ECO:0000256" key="3">
    <source>
        <dbReference type="ARBA" id="ARBA00022801"/>
    </source>
</evidence>
<sequence>MNGSSILKPGNNCWRIEHADKAAFLVDGADFFRAFRETVKRARRSVLIMAWDIDSRLKLVRDEEPDGWPITLGDFLNSLVERNRNLHVHVLDWDFVMLFAADREWLPLYKQRWNSHRRLHFHLDDHHPTGASHHQKVVVVDDQVAFVGGLDLTLGRWDTTEHAACDERRRDLLTEPIPQPYHDIQIMVSGPIATALGELARERWFLATGQKLSAPRVRRETVYWPDYLAPDVENIEVAIARTVPGYENQKEVREVERLVLDLISSARHSIYVEAQYFTSNIITDALVRRLEEESGPEVVVLLAEQTVGWLSQYTMDVLRERSLKRLVAADRHRRLALYEPCIPGLVNECVNVHSKIIIIDNERLRIGSANLNNRSMGLDTECDLMLEANGRENVGRAIAGFRARLLAEHLGMDASIIEERTAREGSLIRTIEALRGHGRTVRPWQFRVAADVDALVPDEDIVDPGKPLDASLLMAKLIPEEERAPVRSHIGLIVSILISVLALAAAWRWSPLKEWIDVSTLVTLAAEFEHAPTAPFITLAIFLLGSLVAFPLTVLIVVCALVFGPWYGFLYSMAGALLSAASSYGIGHLVGRHTVWRFAGKKIRELNKRLARRGLMTIIALRIIPLAPFTVVNLVAGASRIRFRDFMLGSSVGLLPGITSISVFTDQLAATIQKPDLPAFTALVAVAAIIIVIAWTCWRWATRRRETMEASPVTQSD</sequence>
<dbReference type="Pfam" id="PF09335">
    <property type="entry name" value="VTT_dom"/>
    <property type="match status" value="1"/>
</dbReference>
<dbReference type="GO" id="GO:0004630">
    <property type="term" value="F:phospholipase D activity"/>
    <property type="evidence" value="ECO:0007669"/>
    <property type="project" value="UniProtKB-EC"/>
</dbReference>
<dbReference type="Proteomes" id="UP000183898">
    <property type="component" value="Unassembled WGS sequence"/>
</dbReference>